<feature type="transmembrane region" description="Helical" evidence="5">
    <location>
        <begin position="105"/>
        <end position="124"/>
    </location>
</feature>
<evidence type="ECO:0000313" key="7">
    <source>
        <dbReference type="EMBL" id="PZQ94867.1"/>
    </source>
</evidence>
<keyword evidence="3 5" id="KW-1133">Transmembrane helix</keyword>
<accession>A0A2W5TGS5</accession>
<dbReference type="PANTHER" id="PTHR43731:SF9">
    <property type="entry name" value="SLR1461 PROTEIN"/>
    <property type="match status" value="1"/>
</dbReference>
<organism evidence="7 8">
    <name type="scientific">Cereibacter sphaeroides</name>
    <name type="common">Rhodobacter sphaeroides</name>
    <dbReference type="NCBI Taxonomy" id="1063"/>
    <lineage>
        <taxon>Bacteria</taxon>
        <taxon>Pseudomonadati</taxon>
        <taxon>Pseudomonadota</taxon>
        <taxon>Alphaproteobacteria</taxon>
        <taxon>Rhodobacterales</taxon>
        <taxon>Paracoccaceae</taxon>
        <taxon>Cereibacter</taxon>
    </lineage>
</organism>
<evidence type="ECO:0000256" key="5">
    <source>
        <dbReference type="SAM" id="Phobius"/>
    </source>
</evidence>
<feature type="domain" description="Peptidase S54 rhomboid" evidence="6">
    <location>
        <begin position="67"/>
        <end position="203"/>
    </location>
</feature>
<dbReference type="EMBL" id="QFQS01000012">
    <property type="protein sequence ID" value="PZQ94867.1"/>
    <property type="molecule type" value="Genomic_DNA"/>
</dbReference>
<dbReference type="InterPro" id="IPR050925">
    <property type="entry name" value="Rhomboid_protease_S54"/>
</dbReference>
<protein>
    <submittedName>
        <fullName evidence="7">Rhomboid family intramembrane serine protease</fullName>
    </submittedName>
</protein>
<keyword evidence="2 5" id="KW-0812">Transmembrane</keyword>
<keyword evidence="7" id="KW-0645">Protease</keyword>
<dbReference type="PANTHER" id="PTHR43731">
    <property type="entry name" value="RHOMBOID PROTEASE"/>
    <property type="match status" value="1"/>
</dbReference>
<evidence type="ECO:0000313" key="8">
    <source>
        <dbReference type="Proteomes" id="UP000248975"/>
    </source>
</evidence>
<evidence type="ECO:0000256" key="2">
    <source>
        <dbReference type="ARBA" id="ARBA00022692"/>
    </source>
</evidence>
<keyword evidence="4 5" id="KW-0472">Membrane</keyword>
<dbReference type="GO" id="GO:0004252">
    <property type="term" value="F:serine-type endopeptidase activity"/>
    <property type="evidence" value="ECO:0007669"/>
    <property type="project" value="InterPro"/>
</dbReference>
<dbReference type="GO" id="GO:0016020">
    <property type="term" value="C:membrane"/>
    <property type="evidence" value="ECO:0007669"/>
    <property type="project" value="UniProtKB-SubCell"/>
</dbReference>
<proteinExistence type="predicted"/>
<dbReference type="AlphaFoldDB" id="A0A2W5TGS5"/>
<evidence type="ECO:0000259" key="6">
    <source>
        <dbReference type="Pfam" id="PF01694"/>
    </source>
</evidence>
<sequence length="219" mass="23566">MSGWERLRPKTVVLAIALLCCTVELILQAADYGLIGSARWRPLAYQNGAFWAGLLHNWKPNYAAQPWAMFVTYSALHGGFGHLVGNMVALLTLAPVVLERMSQRSFLGLWLASAIGGAAVFGLLSQSPQPMVGASGALFGLAGAWKASDWRAARNAHEPLWPILLWVLGIAVLNLVLWVVQGGLLAWETHLGGFVAGWAWVMLWPEKTAPTEVKAGAGG</sequence>
<dbReference type="GO" id="GO:0006508">
    <property type="term" value="P:proteolysis"/>
    <property type="evidence" value="ECO:0007669"/>
    <property type="project" value="UniProtKB-KW"/>
</dbReference>
<feature type="transmembrane region" description="Helical" evidence="5">
    <location>
        <begin position="160"/>
        <end position="179"/>
    </location>
</feature>
<evidence type="ECO:0000256" key="1">
    <source>
        <dbReference type="ARBA" id="ARBA00004141"/>
    </source>
</evidence>
<dbReference type="Pfam" id="PF01694">
    <property type="entry name" value="Rhomboid"/>
    <property type="match status" value="1"/>
</dbReference>
<evidence type="ECO:0000256" key="3">
    <source>
        <dbReference type="ARBA" id="ARBA00022989"/>
    </source>
</evidence>
<dbReference type="InterPro" id="IPR035952">
    <property type="entry name" value="Rhomboid-like_sf"/>
</dbReference>
<gene>
    <name evidence="7" type="ORF">DI533_21025</name>
</gene>
<reference evidence="7 8" key="1">
    <citation type="submission" date="2017-08" db="EMBL/GenBank/DDBJ databases">
        <title>Infants hospitalized years apart are colonized by the same room-sourced microbial strains.</title>
        <authorList>
            <person name="Brooks B."/>
            <person name="Olm M.R."/>
            <person name="Firek B.A."/>
            <person name="Baker R."/>
            <person name="Thomas B.C."/>
            <person name="Morowitz M.J."/>
            <person name="Banfield J.F."/>
        </authorList>
    </citation>
    <scope>NUCLEOTIDE SEQUENCE [LARGE SCALE GENOMIC DNA]</scope>
    <source>
        <strain evidence="7">S2_003_000_R2_11</strain>
    </source>
</reference>
<comment type="caution">
    <text evidence="7">The sequence shown here is derived from an EMBL/GenBank/DDBJ whole genome shotgun (WGS) entry which is preliminary data.</text>
</comment>
<keyword evidence="7" id="KW-0378">Hydrolase</keyword>
<dbReference type="SUPFAM" id="SSF144091">
    <property type="entry name" value="Rhomboid-like"/>
    <property type="match status" value="1"/>
</dbReference>
<dbReference type="Gene3D" id="1.20.1540.10">
    <property type="entry name" value="Rhomboid-like"/>
    <property type="match status" value="1"/>
</dbReference>
<name>A0A2W5TGS5_CERSP</name>
<evidence type="ECO:0000256" key="4">
    <source>
        <dbReference type="ARBA" id="ARBA00023136"/>
    </source>
</evidence>
<dbReference type="InterPro" id="IPR022764">
    <property type="entry name" value="Peptidase_S54_rhomboid_dom"/>
</dbReference>
<dbReference type="Proteomes" id="UP000248975">
    <property type="component" value="Unassembled WGS sequence"/>
</dbReference>
<comment type="subcellular location">
    <subcellularLocation>
        <location evidence="1">Membrane</location>
        <topology evidence="1">Multi-pass membrane protein</topology>
    </subcellularLocation>
</comment>
<feature type="transmembrane region" description="Helical" evidence="5">
    <location>
        <begin position="79"/>
        <end position="98"/>
    </location>
</feature>